<gene>
    <name evidence="2" type="ORF">INR99_03310</name>
</gene>
<dbReference type="RefSeq" id="WP_194114859.1">
    <property type="nucleotide sequence ID" value="NZ_JADFUA010000001.1"/>
</dbReference>
<dbReference type="InterPro" id="IPR025605">
    <property type="entry name" value="OST-HTH/LOTUS_dom"/>
</dbReference>
<name>A0A8J7FL24_9NEIS</name>
<reference evidence="2 3" key="1">
    <citation type="submission" date="2020-10" db="EMBL/GenBank/DDBJ databases">
        <title>The genome sequence of Chitinilyticum litopenaei 4Y14.</title>
        <authorList>
            <person name="Liu Y."/>
        </authorList>
    </citation>
    <scope>NUCLEOTIDE SEQUENCE [LARGE SCALE GENOMIC DNA]</scope>
    <source>
        <strain evidence="2 3">4Y14</strain>
    </source>
</reference>
<dbReference type="InterPro" id="IPR041966">
    <property type="entry name" value="LOTUS-like"/>
</dbReference>
<protein>
    <submittedName>
        <fullName evidence="2">OST-HTH/LOTUS domain-containing protein</fullName>
    </submittedName>
</protein>
<dbReference type="EMBL" id="JADFUA010000001">
    <property type="protein sequence ID" value="MBE9608369.1"/>
    <property type="molecule type" value="Genomic_DNA"/>
</dbReference>
<dbReference type="CDD" id="cd10146">
    <property type="entry name" value="LabA_like_C"/>
    <property type="match status" value="1"/>
</dbReference>
<dbReference type="Gene3D" id="3.30.420.610">
    <property type="entry name" value="LOTUS domain-like"/>
    <property type="match status" value="1"/>
</dbReference>
<evidence type="ECO:0000313" key="2">
    <source>
        <dbReference type="EMBL" id="MBE9608369.1"/>
    </source>
</evidence>
<proteinExistence type="predicted"/>
<organism evidence="2 3">
    <name type="scientific">Chitinilyticum piscinae</name>
    <dbReference type="NCBI Taxonomy" id="2866724"/>
    <lineage>
        <taxon>Bacteria</taxon>
        <taxon>Pseudomonadati</taxon>
        <taxon>Pseudomonadota</taxon>
        <taxon>Betaproteobacteria</taxon>
        <taxon>Neisseriales</taxon>
        <taxon>Chitinibacteraceae</taxon>
        <taxon>Chitinilyticum</taxon>
    </lineage>
</organism>
<evidence type="ECO:0000259" key="1">
    <source>
        <dbReference type="Pfam" id="PF12872"/>
    </source>
</evidence>
<accession>A0A8J7FL24</accession>
<dbReference type="AlphaFoldDB" id="A0A8J7FL24"/>
<evidence type="ECO:0000313" key="3">
    <source>
        <dbReference type="Proteomes" id="UP000604481"/>
    </source>
</evidence>
<feature type="domain" description="HTH OST-type" evidence="1">
    <location>
        <begin position="222"/>
        <end position="279"/>
    </location>
</feature>
<dbReference type="Pfam" id="PF12872">
    <property type="entry name" value="OST-HTH"/>
    <property type="match status" value="1"/>
</dbReference>
<keyword evidence="3" id="KW-1185">Reference proteome</keyword>
<dbReference type="Proteomes" id="UP000604481">
    <property type="component" value="Unassembled WGS sequence"/>
</dbReference>
<comment type="caution">
    <text evidence="2">The sequence shown here is derived from an EMBL/GenBank/DDBJ whole genome shotgun (WGS) entry which is preliminary data.</text>
</comment>
<sequence>MPFGPIKPLHNLIRDVQRKLGRVVLLLQWYERSLKVLLAHSNYETVQTDDGFRNTLEDNKEAVRAKTLGQLVKQFTGGDVFLPKADGQDGEPDCIGEDEPGDGKSRVRFSFTTEVSPEEFERVRGQLSTLVEMRNGLVHHFFERFDFQDEASLTSASDYLDDCYAQVRVQCEEIKAHLDTLGEAQTEMAKFFQSPEYKNYLVYGIDPSGGREHTWQWTPVVAALREAEQKLAIEGWTKLNDAINYIRKHHPEHFPNRYRFKRWDQLITATSLFELDRRKLPDNQTVVFYRTPPPEIARLAQSTKNSG</sequence>